<keyword evidence="10" id="KW-0694">RNA-binding</keyword>
<evidence type="ECO:0000259" key="16">
    <source>
        <dbReference type="PROSITE" id="PS50013"/>
    </source>
</evidence>
<dbReference type="GO" id="GO:0005829">
    <property type="term" value="C:cytosol"/>
    <property type="evidence" value="ECO:0007669"/>
    <property type="project" value="UniProtKB-SubCell"/>
</dbReference>
<keyword evidence="9" id="KW-0067">ATP-binding</keyword>
<feature type="compositionally biased region" description="Polar residues" evidence="15">
    <location>
        <begin position="1009"/>
        <end position="1018"/>
    </location>
</feature>
<dbReference type="InterPro" id="IPR016024">
    <property type="entry name" value="ARM-type_fold"/>
</dbReference>
<dbReference type="InterPro" id="IPR011989">
    <property type="entry name" value="ARM-like"/>
</dbReference>
<dbReference type="InterPro" id="IPR015688">
    <property type="entry name" value="eEF3_ABC2_chromodomain-like"/>
</dbReference>
<dbReference type="InterPro" id="IPR003439">
    <property type="entry name" value="ABC_transporter-like_ATP-bd"/>
</dbReference>
<evidence type="ECO:0000256" key="14">
    <source>
        <dbReference type="PROSITE-ProRule" id="PRU00103"/>
    </source>
</evidence>
<evidence type="ECO:0000256" key="7">
    <source>
        <dbReference type="ARBA" id="ARBA00022768"/>
    </source>
</evidence>
<dbReference type="SUPFAM" id="SSF52540">
    <property type="entry name" value="P-loop containing nucleoside triphosphate hydrolases"/>
    <property type="match status" value="2"/>
</dbReference>
<feature type="domain" description="Chromo" evidence="16">
    <location>
        <begin position="820"/>
        <end position="881"/>
    </location>
</feature>
<dbReference type="PANTHER" id="PTHR19211">
    <property type="entry name" value="ATP-BINDING TRANSPORT PROTEIN-RELATED"/>
    <property type="match status" value="1"/>
</dbReference>
<dbReference type="InterPro" id="IPR017871">
    <property type="entry name" value="ABC_transporter-like_CS"/>
</dbReference>
<accession>A0A0D7BV48</accession>
<keyword evidence="4" id="KW-0963">Cytoplasm</keyword>
<evidence type="ECO:0000256" key="4">
    <source>
        <dbReference type="ARBA" id="ARBA00022490"/>
    </source>
</evidence>
<keyword evidence="7" id="KW-0251">Elongation factor</keyword>
<dbReference type="Gene3D" id="3.40.50.300">
    <property type="entry name" value="P-loop containing nucleotide triphosphate hydrolases"/>
    <property type="match status" value="2"/>
</dbReference>
<dbReference type="InterPro" id="IPR050611">
    <property type="entry name" value="ABCF"/>
</dbReference>
<evidence type="ECO:0000256" key="11">
    <source>
        <dbReference type="ARBA" id="ARBA00049360"/>
    </source>
</evidence>
<organism evidence="18 19">
    <name type="scientific">Cylindrobasidium torrendii FP15055 ss-10</name>
    <dbReference type="NCBI Taxonomy" id="1314674"/>
    <lineage>
        <taxon>Eukaryota</taxon>
        <taxon>Fungi</taxon>
        <taxon>Dikarya</taxon>
        <taxon>Basidiomycota</taxon>
        <taxon>Agaricomycotina</taxon>
        <taxon>Agaricomycetes</taxon>
        <taxon>Agaricomycetidae</taxon>
        <taxon>Agaricales</taxon>
        <taxon>Marasmiineae</taxon>
        <taxon>Physalacriaceae</taxon>
        <taxon>Cylindrobasidium</taxon>
    </lineage>
</organism>
<dbReference type="Pfam" id="PF24987">
    <property type="entry name" value="HEAT_EF3_N"/>
    <property type="match status" value="1"/>
</dbReference>
<dbReference type="GO" id="GO:0016887">
    <property type="term" value="F:ATP hydrolysis activity"/>
    <property type="evidence" value="ECO:0007669"/>
    <property type="project" value="InterPro"/>
</dbReference>
<evidence type="ECO:0000256" key="10">
    <source>
        <dbReference type="ARBA" id="ARBA00022884"/>
    </source>
</evidence>
<keyword evidence="6" id="KW-0547">Nucleotide-binding</keyword>
<comment type="pathway">
    <text evidence="2">Protein biosynthesis; polypeptide chain elongation.</text>
</comment>
<feature type="domain" description="ABC transporter" evidence="17">
    <location>
        <begin position="691"/>
        <end position="1007"/>
    </location>
</feature>
<evidence type="ECO:0000256" key="6">
    <source>
        <dbReference type="ARBA" id="ARBA00022741"/>
    </source>
</evidence>
<dbReference type="EMBL" id="KN880431">
    <property type="protein sequence ID" value="KIY74378.1"/>
    <property type="molecule type" value="Genomic_DNA"/>
</dbReference>
<dbReference type="PANTHER" id="PTHR19211:SF14">
    <property type="entry name" value="ATP-BINDING CASSETTE SUB-FAMILY F MEMBER 1"/>
    <property type="match status" value="1"/>
</dbReference>
<comment type="subcellular location">
    <subcellularLocation>
        <location evidence="1">Cytoplasm</location>
        <location evidence="1">Cytosol</location>
    </subcellularLocation>
</comment>
<evidence type="ECO:0000256" key="3">
    <source>
        <dbReference type="ARBA" id="ARBA00011054"/>
    </source>
</evidence>
<dbReference type="PROSITE" id="PS50077">
    <property type="entry name" value="HEAT_REPEAT"/>
    <property type="match status" value="1"/>
</dbReference>
<dbReference type="InterPro" id="IPR023780">
    <property type="entry name" value="Chromo_domain"/>
</dbReference>
<dbReference type="SMART" id="SM00298">
    <property type="entry name" value="CHROMO"/>
    <property type="match status" value="1"/>
</dbReference>
<dbReference type="Gene3D" id="1.25.10.10">
    <property type="entry name" value="Leucine-rich Repeat Variant"/>
    <property type="match status" value="1"/>
</dbReference>
<dbReference type="SUPFAM" id="SSF48371">
    <property type="entry name" value="ARM repeat"/>
    <property type="match status" value="1"/>
</dbReference>
<gene>
    <name evidence="18" type="ORF">CYLTODRAFT_416215</name>
</gene>
<evidence type="ECO:0000256" key="8">
    <source>
        <dbReference type="ARBA" id="ARBA00022801"/>
    </source>
</evidence>
<dbReference type="Proteomes" id="UP000054007">
    <property type="component" value="Unassembled WGS sequence"/>
</dbReference>
<name>A0A0D7BV48_9AGAR</name>
<dbReference type="Pfam" id="PF24984">
    <property type="entry name" value="HEAT_EF3_GNC1"/>
    <property type="match status" value="1"/>
</dbReference>
<dbReference type="Pfam" id="PF00385">
    <property type="entry name" value="Chromo"/>
    <property type="match status" value="1"/>
</dbReference>
<dbReference type="PROSITE" id="PS00598">
    <property type="entry name" value="CHROMO_1"/>
    <property type="match status" value="1"/>
</dbReference>
<reference evidence="18 19" key="1">
    <citation type="journal article" date="2015" name="Fungal Genet. Biol.">
        <title>Evolution of novel wood decay mechanisms in Agaricales revealed by the genome sequences of Fistulina hepatica and Cylindrobasidium torrendii.</title>
        <authorList>
            <person name="Floudas D."/>
            <person name="Held B.W."/>
            <person name="Riley R."/>
            <person name="Nagy L.G."/>
            <person name="Koehler G."/>
            <person name="Ransdell A.S."/>
            <person name="Younus H."/>
            <person name="Chow J."/>
            <person name="Chiniquy J."/>
            <person name="Lipzen A."/>
            <person name="Tritt A."/>
            <person name="Sun H."/>
            <person name="Haridas S."/>
            <person name="LaButti K."/>
            <person name="Ohm R.A."/>
            <person name="Kues U."/>
            <person name="Blanchette R.A."/>
            <person name="Grigoriev I.V."/>
            <person name="Minto R.E."/>
            <person name="Hibbett D.S."/>
        </authorList>
    </citation>
    <scope>NUCLEOTIDE SEQUENCE [LARGE SCALE GENOMIC DNA]</scope>
    <source>
        <strain evidence="18 19">FP15055 ss-10</strain>
    </source>
</reference>
<dbReference type="FunFam" id="3.40.50.300:FF:000193">
    <property type="entry name" value="Probable Elongation factor 3"/>
    <property type="match status" value="1"/>
</dbReference>
<dbReference type="CDD" id="cd03221">
    <property type="entry name" value="ABCF_EF-3"/>
    <property type="match status" value="1"/>
</dbReference>
<feature type="repeat" description="HEAT" evidence="14">
    <location>
        <begin position="96"/>
        <end position="133"/>
    </location>
</feature>
<evidence type="ECO:0000256" key="12">
    <source>
        <dbReference type="ARBA" id="ARBA00050030"/>
    </source>
</evidence>
<feature type="region of interest" description="Disordered" evidence="15">
    <location>
        <begin position="1001"/>
        <end position="1080"/>
    </location>
</feature>
<keyword evidence="19" id="KW-1185">Reference proteome</keyword>
<dbReference type="InterPro" id="IPR021133">
    <property type="entry name" value="HEAT_type_2"/>
</dbReference>
<evidence type="ECO:0000256" key="5">
    <source>
        <dbReference type="ARBA" id="ARBA00022737"/>
    </source>
</evidence>
<evidence type="ECO:0000256" key="9">
    <source>
        <dbReference type="ARBA" id="ARBA00022840"/>
    </source>
</evidence>
<protein>
    <recommendedName>
        <fullName evidence="12">Elongation factor 3</fullName>
    </recommendedName>
    <alternativeName>
        <fullName evidence="13">Eukaryotic elongation factor 3</fullName>
    </alternativeName>
</protein>
<evidence type="ECO:0000313" key="18">
    <source>
        <dbReference type="EMBL" id="KIY74378.1"/>
    </source>
</evidence>
<dbReference type="Gene3D" id="2.40.50.990">
    <property type="match status" value="1"/>
</dbReference>
<dbReference type="InterPro" id="IPR047038">
    <property type="entry name" value="eEF3_chromodomain-like_sf"/>
</dbReference>
<evidence type="ECO:0000256" key="15">
    <source>
        <dbReference type="SAM" id="MobiDB-lite"/>
    </source>
</evidence>
<dbReference type="STRING" id="1314674.A0A0D7BV48"/>
<dbReference type="InterPro" id="IPR027417">
    <property type="entry name" value="P-loop_NTPase"/>
</dbReference>
<dbReference type="CDD" id="cd18626">
    <property type="entry name" value="CD_eEF3"/>
    <property type="match status" value="1"/>
</dbReference>
<dbReference type="InterPro" id="IPR023779">
    <property type="entry name" value="Chromodomain_CS"/>
</dbReference>
<dbReference type="Pfam" id="PF00005">
    <property type="entry name" value="ABC_tran"/>
    <property type="match status" value="2"/>
</dbReference>
<dbReference type="InterPro" id="IPR000953">
    <property type="entry name" value="Chromo/chromo_shadow_dom"/>
</dbReference>
<evidence type="ECO:0000256" key="13">
    <source>
        <dbReference type="ARBA" id="ARBA00050045"/>
    </source>
</evidence>
<evidence type="ECO:0000313" key="19">
    <source>
        <dbReference type="Proteomes" id="UP000054007"/>
    </source>
</evidence>
<keyword evidence="7" id="KW-0648">Protein biosynthesis</keyword>
<keyword evidence="5" id="KW-0677">Repeat</keyword>
<dbReference type="OrthoDB" id="2110130at2759"/>
<dbReference type="PROSITE" id="PS00211">
    <property type="entry name" value="ABC_TRANSPORTER_1"/>
    <property type="match status" value="1"/>
</dbReference>
<evidence type="ECO:0000256" key="1">
    <source>
        <dbReference type="ARBA" id="ARBA00004514"/>
    </source>
</evidence>
<dbReference type="PROSITE" id="PS50893">
    <property type="entry name" value="ABC_TRANSPORTER_2"/>
    <property type="match status" value="2"/>
</dbReference>
<dbReference type="GO" id="GO:0003746">
    <property type="term" value="F:translation elongation factor activity"/>
    <property type="evidence" value="ECO:0007669"/>
    <property type="project" value="UniProtKB-KW"/>
</dbReference>
<dbReference type="PROSITE" id="PS50013">
    <property type="entry name" value="CHROMO_2"/>
    <property type="match status" value="1"/>
</dbReference>
<dbReference type="FunFam" id="1.25.10.10:FF:000076">
    <property type="entry name" value="Elongation factor 3"/>
    <property type="match status" value="1"/>
</dbReference>
<keyword evidence="8" id="KW-0378">Hydrolase</keyword>
<sequence>MSPAVMTTPAETPFTPLLDALKAAPTAPDAKGAGDRIAREVAKQGLQSLDDCGLLKALHGFALNKKSGYERESAAIAFHSLATILGPSVGPLLLSSLPILFDLYMDKGDVVRAAATTATKAILKLFPPESVRTIFATLSPILENGKWRTKVGVLDAFKSFVKTAPEAVAGDLVHILPKVENAMHDTKSEVSSAAVKCATSLCTTLANADLTPHIPNLVKCMAAPDAVPACIKSMSNTTFVAEVTAPALAVLVPLLLRALNDRSMDIQRRTVVIVDNLVKLVRDPRVAAMYLSPLVEGVEKIATGAAFPEVRAFASGALETLLKSGASADSKPQEAQRDVAGQTKDALDSLLTLLPESLRADGSSGNGPFTPKFPLLAVSLEFISNLVADLINDRRYKDTQAWDRCVASFTKLWLDEEQSKAYASSLAAHYLAIEQAKYAVTQDSSEEGELLCDTLFSLAYGALLLLSHTRMRLFRGRRYGILGTNGSGKSTLMRQLRDGKVENFPPQDQLRCVMVEHALQGEDTSFTILDFVASDPQLKDIPRQKIRDQLAEVGFDDERQAEPVSGLSGGWKMKLELARAMLYNADLLLLDEPTNHLDRASVKWLEQYLIAHDRVTCLIISHDSGFLDNVTTDIIHYEQKKLVYYPGNLSTFVAEHPEAKSYYTLAATSVKFAFPPPGSLMGVRSNTRAILKMTNCTFTYPGRPKPSLYNVSCALTLSSRVGIIGPNGAGKSTLIKLLTGETMPQEGVVYKHPALRVGYVSQHATHHIERHLEKTPIQYIQWRFQDGHDRELLEKTTRVLTDEEKAALEIEWVGRDGSKRKLEMIMGRQKLKKSFQYEIKWRGLEHRWNSWVPREELIAKGLTKMVQQFDDLESSREGAGSRDTAAHLVRKHLEDIGLDGDIAQYNEISGLSGGQKIKLVIAACLWNNPQVCVLDEPSNFLDREALGGLAVAIRDWAGAVVIISHNQEFVGALCPEIWNVDAGKMTQAGKVGIVEDAFLDKPGKGGSGTSTPARSRYQSPAASAAATPAGSGAEDSGSRPLKKKKKLTRNQLKERDERRRLRHLAWLRDGGAKPENTDSD</sequence>
<comment type="catalytic activity">
    <reaction evidence="11">
        <text>ATP + H2O = ADP + phosphate + H(+)</text>
        <dbReference type="Rhea" id="RHEA:13065"/>
        <dbReference type="ChEBI" id="CHEBI:15377"/>
        <dbReference type="ChEBI" id="CHEBI:15378"/>
        <dbReference type="ChEBI" id="CHEBI:30616"/>
        <dbReference type="ChEBI" id="CHEBI:43474"/>
        <dbReference type="ChEBI" id="CHEBI:456216"/>
    </reaction>
</comment>
<feature type="compositionally biased region" description="Low complexity" evidence="15">
    <location>
        <begin position="1019"/>
        <end position="1033"/>
    </location>
</feature>
<comment type="similarity">
    <text evidence="3">Belongs to the ABC transporter superfamily. ABCF family. EF3 subfamily.</text>
</comment>
<dbReference type="InterPro" id="IPR003593">
    <property type="entry name" value="AAA+_ATPase"/>
</dbReference>
<evidence type="ECO:0000259" key="17">
    <source>
        <dbReference type="PROSITE" id="PS50893"/>
    </source>
</evidence>
<dbReference type="GO" id="GO:0003723">
    <property type="term" value="F:RNA binding"/>
    <property type="evidence" value="ECO:0007669"/>
    <property type="project" value="UniProtKB-KW"/>
</dbReference>
<dbReference type="FunFam" id="2.40.50.990:FF:000002">
    <property type="entry name" value="mRNA export factor elf1"/>
    <property type="match status" value="1"/>
</dbReference>
<feature type="domain" description="ABC transporter" evidence="17">
    <location>
        <begin position="450"/>
        <end position="665"/>
    </location>
</feature>
<dbReference type="GO" id="GO:0005524">
    <property type="term" value="F:ATP binding"/>
    <property type="evidence" value="ECO:0007669"/>
    <property type="project" value="UniProtKB-KW"/>
</dbReference>
<dbReference type="SMART" id="SM00382">
    <property type="entry name" value="AAA"/>
    <property type="match status" value="2"/>
</dbReference>
<evidence type="ECO:0000256" key="2">
    <source>
        <dbReference type="ARBA" id="ARBA00004815"/>
    </source>
</evidence>
<feature type="compositionally biased region" description="Basic and acidic residues" evidence="15">
    <location>
        <begin position="1070"/>
        <end position="1080"/>
    </location>
</feature>
<proteinExistence type="inferred from homology"/>
<dbReference type="AlphaFoldDB" id="A0A0D7BV48"/>